<organism evidence="3 4">
    <name type="scientific">Azospirillum endophyticum</name>
    <dbReference type="NCBI Taxonomy" id="2800326"/>
    <lineage>
        <taxon>Bacteria</taxon>
        <taxon>Pseudomonadati</taxon>
        <taxon>Pseudomonadota</taxon>
        <taxon>Alphaproteobacteria</taxon>
        <taxon>Rhodospirillales</taxon>
        <taxon>Azospirillaceae</taxon>
        <taxon>Azospirillum</taxon>
    </lineage>
</organism>
<dbReference type="InterPro" id="IPR011042">
    <property type="entry name" value="6-blade_b-propeller_TolB-like"/>
</dbReference>
<dbReference type="InterPro" id="IPR005511">
    <property type="entry name" value="SMP-30"/>
</dbReference>
<proteinExistence type="inferred from homology"/>
<feature type="domain" description="SMP-30/Gluconolactonase/LRE-like region" evidence="2">
    <location>
        <begin position="22"/>
        <end position="278"/>
    </location>
</feature>
<dbReference type="PANTHER" id="PTHR10907">
    <property type="entry name" value="REGUCALCIN"/>
    <property type="match status" value="1"/>
</dbReference>
<dbReference type="PANTHER" id="PTHR10907:SF47">
    <property type="entry name" value="REGUCALCIN"/>
    <property type="match status" value="1"/>
</dbReference>
<evidence type="ECO:0000256" key="1">
    <source>
        <dbReference type="ARBA" id="ARBA00008853"/>
    </source>
</evidence>
<comment type="similarity">
    <text evidence="1">Belongs to the SMP-30/CGR1 family.</text>
</comment>
<dbReference type="Proteomes" id="UP000652760">
    <property type="component" value="Unassembled WGS sequence"/>
</dbReference>
<accession>A0ABS1FHD9</accession>
<dbReference type="RefSeq" id="WP_200199517.1">
    <property type="nucleotide sequence ID" value="NZ_JAENHM010000095.1"/>
</dbReference>
<evidence type="ECO:0000259" key="2">
    <source>
        <dbReference type="Pfam" id="PF08450"/>
    </source>
</evidence>
<protein>
    <submittedName>
        <fullName evidence="3">SMP-30/gluconolactonase/LRE family protein</fullName>
    </submittedName>
</protein>
<keyword evidence="4" id="KW-1185">Reference proteome</keyword>
<dbReference type="Pfam" id="PF08450">
    <property type="entry name" value="SGL"/>
    <property type="match status" value="1"/>
</dbReference>
<name>A0ABS1FHD9_9PROT</name>
<comment type="caution">
    <text evidence="3">The sequence shown here is derived from an EMBL/GenBank/DDBJ whole genome shotgun (WGS) entry which is preliminary data.</text>
</comment>
<dbReference type="Gene3D" id="2.120.10.30">
    <property type="entry name" value="TolB, C-terminal domain"/>
    <property type="match status" value="1"/>
</dbReference>
<dbReference type="EMBL" id="JAENHM010000095">
    <property type="protein sequence ID" value="MBK1842855.1"/>
    <property type="molecule type" value="Genomic_DNA"/>
</dbReference>
<gene>
    <name evidence="3" type="ORF">JHL17_36225</name>
</gene>
<evidence type="ECO:0000313" key="4">
    <source>
        <dbReference type="Proteomes" id="UP000652760"/>
    </source>
</evidence>
<evidence type="ECO:0000313" key="3">
    <source>
        <dbReference type="EMBL" id="MBK1842855.1"/>
    </source>
</evidence>
<dbReference type="PRINTS" id="PR01790">
    <property type="entry name" value="SMP30FAMILY"/>
</dbReference>
<reference evidence="4" key="1">
    <citation type="submission" date="2021-01" db="EMBL/GenBank/DDBJ databases">
        <title>Genome public.</title>
        <authorList>
            <person name="Liu C."/>
            <person name="Sun Q."/>
        </authorList>
    </citation>
    <scope>NUCLEOTIDE SEQUENCE [LARGE SCALE GENOMIC DNA]</scope>
    <source>
        <strain evidence="4">YIM B02556</strain>
    </source>
</reference>
<sequence length="311" mass="33986">MTAVTTVGLDAVIDPALRNGTGENPVWDADRRRWTWIDIPARRIHRLDPSSGRRWAWTLPEMVGSLALRPDGGAVACCETGIFDVDLPETDAAAGETAAEAAVSRLAFIRFPKEGMRFNDGRCDRQGRLWVSSLVMDISLGDPSGAWFRFTRAGGLAETGLPGSIIPNGSAFSPDGRTFYASDSHRDVRMVWAWDYDPDSGTARDRRPFVDMRAMVGRPDGAAVDADGCYWICCLDEGCIKRFTPRGDLDRRIDVPMRKPTMCAFGGPGLRTMLVTSLSRGPADLAEDPHGGRVLMFEPGVQGLPEPRLTA</sequence>
<dbReference type="SUPFAM" id="SSF63829">
    <property type="entry name" value="Calcium-dependent phosphotriesterase"/>
    <property type="match status" value="1"/>
</dbReference>
<dbReference type="InterPro" id="IPR013658">
    <property type="entry name" value="SGL"/>
</dbReference>